<reference evidence="2" key="1">
    <citation type="submission" date="2015-04" db="UniProtKB">
        <authorList>
            <consortium name="EnsemblPlants"/>
        </authorList>
    </citation>
    <scope>IDENTIFICATION</scope>
</reference>
<proteinExistence type="predicted"/>
<protein>
    <submittedName>
        <fullName evidence="2">Uncharacterized protein</fullName>
    </submittedName>
</protein>
<keyword evidence="3" id="KW-1185">Reference proteome</keyword>
<sequence>MEHFRAGYDSTKDIRSTTIRATLDDGRGGDGDPLQSEKDAAAACGEGGKRQRRVGQDACSSSSSSKQAARCAIRLAMAQAGE</sequence>
<dbReference type="AlphaFoldDB" id="A0A0E0CUN3"/>
<dbReference type="EnsemblPlants" id="OMERI03G02230.1">
    <property type="protein sequence ID" value="OMERI03G02230.1"/>
    <property type="gene ID" value="OMERI03G02230"/>
</dbReference>
<dbReference type="Gramene" id="OMERI03G02230.1">
    <property type="protein sequence ID" value="OMERI03G02230.1"/>
    <property type="gene ID" value="OMERI03G02230"/>
</dbReference>
<feature type="compositionally biased region" description="Basic and acidic residues" evidence="1">
    <location>
        <begin position="22"/>
        <end position="40"/>
    </location>
</feature>
<organism evidence="2">
    <name type="scientific">Oryza meridionalis</name>
    <dbReference type="NCBI Taxonomy" id="40149"/>
    <lineage>
        <taxon>Eukaryota</taxon>
        <taxon>Viridiplantae</taxon>
        <taxon>Streptophyta</taxon>
        <taxon>Embryophyta</taxon>
        <taxon>Tracheophyta</taxon>
        <taxon>Spermatophyta</taxon>
        <taxon>Magnoliopsida</taxon>
        <taxon>Liliopsida</taxon>
        <taxon>Poales</taxon>
        <taxon>Poaceae</taxon>
        <taxon>BOP clade</taxon>
        <taxon>Oryzoideae</taxon>
        <taxon>Oryzeae</taxon>
        <taxon>Oryzinae</taxon>
        <taxon>Oryza</taxon>
    </lineage>
</organism>
<accession>A0A0E0CUN3</accession>
<feature type="compositionally biased region" description="Basic and acidic residues" evidence="1">
    <location>
        <begin position="1"/>
        <end position="15"/>
    </location>
</feature>
<reference evidence="2" key="2">
    <citation type="submission" date="2018-05" db="EMBL/GenBank/DDBJ databases">
        <title>OmerRS3 (Oryza meridionalis Reference Sequence Version 3).</title>
        <authorList>
            <person name="Zhang J."/>
            <person name="Kudrna D."/>
            <person name="Lee S."/>
            <person name="Talag J."/>
            <person name="Welchert J."/>
            <person name="Wing R.A."/>
        </authorList>
    </citation>
    <scope>NUCLEOTIDE SEQUENCE [LARGE SCALE GENOMIC DNA]</scope>
    <source>
        <strain evidence="2">cv. OR44</strain>
    </source>
</reference>
<evidence type="ECO:0000313" key="2">
    <source>
        <dbReference type="EnsemblPlants" id="OMERI03G02230.1"/>
    </source>
</evidence>
<evidence type="ECO:0000313" key="3">
    <source>
        <dbReference type="Proteomes" id="UP000008021"/>
    </source>
</evidence>
<feature type="region of interest" description="Disordered" evidence="1">
    <location>
        <begin position="1"/>
        <end position="66"/>
    </location>
</feature>
<dbReference type="HOGENOM" id="CLU_2562217_0_0_1"/>
<evidence type="ECO:0000256" key="1">
    <source>
        <dbReference type="SAM" id="MobiDB-lite"/>
    </source>
</evidence>
<name>A0A0E0CUN3_9ORYZ</name>
<dbReference type="Proteomes" id="UP000008021">
    <property type="component" value="Chromosome 3"/>
</dbReference>